<comment type="caution">
    <text evidence="3">The sequence shown here is derived from an EMBL/GenBank/DDBJ whole genome shotgun (WGS) entry which is preliminary data.</text>
</comment>
<gene>
    <name evidence="3" type="ORF">GR183_01795</name>
</gene>
<feature type="signal peptide" evidence="1">
    <location>
        <begin position="1"/>
        <end position="26"/>
    </location>
</feature>
<evidence type="ECO:0000259" key="2">
    <source>
        <dbReference type="Pfam" id="PF03413"/>
    </source>
</evidence>
<dbReference type="Gene3D" id="3.10.450.40">
    <property type="match status" value="1"/>
</dbReference>
<evidence type="ECO:0000313" key="3">
    <source>
        <dbReference type="EMBL" id="MXN63622.1"/>
    </source>
</evidence>
<accession>A0A7X3LR79</accession>
<keyword evidence="4" id="KW-1185">Reference proteome</keyword>
<evidence type="ECO:0000256" key="1">
    <source>
        <dbReference type="SAM" id="SignalP"/>
    </source>
</evidence>
<dbReference type="Pfam" id="PF03413">
    <property type="entry name" value="PepSY"/>
    <property type="match status" value="1"/>
</dbReference>
<dbReference type="Proteomes" id="UP000433101">
    <property type="component" value="Unassembled WGS sequence"/>
</dbReference>
<reference evidence="3 4" key="1">
    <citation type="submission" date="2019-12" db="EMBL/GenBank/DDBJ databases">
        <authorList>
            <person name="Li M."/>
        </authorList>
    </citation>
    <scope>NUCLEOTIDE SEQUENCE [LARGE SCALE GENOMIC DNA]</scope>
    <source>
        <strain evidence="3 4">GBMRC 2046</strain>
    </source>
</reference>
<dbReference type="InterPro" id="IPR025711">
    <property type="entry name" value="PepSY"/>
</dbReference>
<feature type="domain" description="PepSY" evidence="2">
    <location>
        <begin position="61"/>
        <end position="108"/>
    </location>
</feature>
<protein>
    <submittedName>
        <fullName evidence="3">Peptidase M4</fullName>
    </submittedName>
</protein>
<dbReference type="AlphaFoldDB" id="A0A7X3LR79"/>
<keyword evidence="1" id="KW-0732">Signal</keyword>
<sequence length="110" mass="12020">MKTLSDKRFIALVAAAVLSGGVTALADDGKYDDHSDHERARHALEKGEVRPLADILDSVGGDLGGKLVGVDFEREDGRYVYEFKVITPSGRLREVYVDANTAQILKSEDE</sequence>
<evidence type="ECO:0000313" key="4">
    <source>
        <dbReference type="Proteomes" id="UP000433101"/>
    </source>
</evidence>
<dbReference type="RefSeq" id="WP_160773864.1">
    <property type="nucleotide sequence ID" value="NZ_WUMV01000001.1"/>
</dbReference>
<name>A0A7X3LR79_9HYPH</name>
<organism evidence="3 4">
    <name type="scientific">Stappia sediminis</name>
    <dbReference type="NCBI Taxonomy" id="2692190"/>
    <lineage>
        <taxon>Bacteria</taxon>
        <taxon>Pseudomonadati</taxon>
        <taxon>Pseudomonadota</taxon>
        <taxon>Alphaproteobacteria</taxon>
        <taxon>Hyphomicrobiales</taxon>
        <taxon>Stappiaceae</taxon>
        <taxon>Stappia</taxon>
    </lineage>
</organism>
<dbReference type="EMBL" id="WUMV01000001">
    <property type="protein sequence ID" value="MXN63622.1"/>
    <property type="molecule type" value="Genomic_DNA"/>
</dbReference>
<feature type="chain" id="PRO_5031181984" evidence="1">
    <location>
        <begin position="27"/>
        <end position="110"/>
    </location>
</feature>
<proteinExistence type="predicted"/>